<evidence type="ECO:0000313" key="2">
    <source>
        <dbReference type="Proteomes" id="UP000031668"/>
    </source>
</evidence>
<name>A0A0C2I5K0_THEKT</name>
<evidence type="ECO:0000313" key="1">
    <source>
        <dbReference type="EMBL" id="KII60418.1"/>
    </source>
</evidence>
<organism evidence="1 2">
    <name type="scientific">Thelohanellus kitauei</name>
    <name type="common">Myxosporean</name>
    <dbReference type="NCBI Taxonomy" id="669202"/>
    <lineage>
        <taxon>Eukaryota</taxon>
        <taxon>Metazoa</taxon>
        <taxon>Cnidaria</taxon>
        <taxon>Myxozoa</taxon>
        <taxon>Myxosporea</taxon>
        <taxon>Bivalvulida</taxon>
        <taxon>Platysporina</taxon>
        <taxon>Myxobolidae</taxon>
        <taxon>Thelohanellus</taxon>
    </lineage>
</organism>
<sequence>MNLLVGRYQVFFISLYALFQTHNGQQQADFDDYNLKDPPTNLAPTFSQLSLDYKTHKADFTQQTHNPNIVSIVIWPTSHNLTSNDKATTKLLVSTNGAKSFSSYEVYIDGEPIYVKKVVPLKGYMFCLSLSNDSFFYIDNNLKRTNIVKFSKDVLIAPHLYHPKYIYKLRIRDTKNNVSYHYFINQ</sequence>
<protein>
    <submittedName>
        <fullName evidence="1">Uncharacterized protein</fullName>
    </submittedName>
</protein>
<dbReference type="Proteomes" id="UP000031668">
    <property type="component" value="Unassembled WGS sequence"/>
</dbReference>
<accession>A0A0C2I5K0</accession>
<dbReference type="AlphaFoldDB" id="A0A0C2I5K0"/>
<proteinExistence type="predicted"/>
<reference evidence="1 2" key="1">
    <citation type="journal article" date="2014" name="Genome Biol. Evol.">
        <title>The genome of the myxosporean Thelohanellus kitauei shows adaptations to nutrient acquisition within its fish host.</title>
        <authorList>
            <person name="Yang Y."/>
            <person name="Xiong J."/>
            <person name="Zhou Z."/>
            <person name="Huo F."/>
            <person name="Miao W."/>
            <person name="Ran C."/>
            <person name="Liu Y."/>
            <person name="Zhang J."/>
            <person name="Feng J."/>
            <person name="Wang M."/>
            <person name="Wang M."/>
            <person name="Wang L."/>
            <person name="Yao B."/>
        </authorList>
    </citation>
    <scope>NUCLEOTIDE SEQUENCE [LARGE SCALE GENOMIC DNA]</scope>
    <source>
        <strain evidence="1">Wuqing</strain>
    </source>
</reference>
<comment type="caution">
    <text evidence="1">The sequence shown here is derived from an EMBL/GenBank/DDBJ whole genome shotgun (WGS) entry which is preliminary data.</text>
</comment>
<gene>
    <name evidence="1" type="ORF">RF11_02375</name>
</gene>
<keyword evidence="2" id="KW-1185">Reference proteome</keyword>
<dbReference type="EMBL" id="JWZT01005625">
    <property type="protein sequence ID" value="KII60418.1"/>
    <property type="molecule type" value="Genomic_DNA"/>
</dbReference>